<organism evidence="1 2">
    <name type="scientific">Pieris brassicae</name>
    <name type="common">White butterfly</name>
    <name type="synonym">Large white butterfly</name>
    <dbReference type="NCBI Taxonomy" id="7116"/>
    <lineage>
        <taxon>Eukaryota</taxon>
        <taxon>Metazoa</taxon>
        <taxon>Ecdysozoa</taxon>
        <taxon>Arthropoda</taxon>
        <taxon>Hexapoda</taxon>
        <taxon>Insecta</taxon>
        <taxon>Pterygota</taxon>
        <taxon>Neoptera</taxon>
        <taxon>Endopterygota</taxon>
        <taxon>Lepidoptera</taxon>
        <taxon>Glossata</taxon>
        <taxon>Ditrysia</taxon>
        <taxon>Papilionoidea</taxon>
        <taxon>Pieridae</taxon>
        <taxon>Pierinae</taxon>
        <taxon>Pieris</taxon>
    </lineage>
</organism>
<comment type="caution">
    <text evidence="1">The sequence shown here is derived from an EMBL/GenBank/DDBJ whole genome shotgun (WGS) entry which is preliminary data.</text>
</comment>
<dbReference type="AlphaFoldDB" id="A0A9P0TMC4"/>
<evidence type="ECO:0000313" key="2">
    <source>
        <dbReference type="Proteomes" id="UP001152562"/>
    </source>
</evidence>
<proteinExistence type="predicted"/>
<dbReference type="InterPro" id="IPR006170">
    <property type="entry name" value="PBP/GOBP"/>
</dbReference>
<dbReference type="InterPro" id="IPR036728">
    <property type="entry name" value="PBP_GOBP_sf"/>
</dbReference>
<evidence type="ECO:0000313" key="1">
    <source>
        <dbReference type="EMBL" id="CAH4034865.1"/>
    </source>
</evidence>
<accession>A0A9P0TMC4</accession>
<gene>
    <name evidence="1" type="ORF">PIBRA_LOCUS11005</name>
</gene>
<dbReference type="Gene3D" id="1.10.238.20">
    <property type="entry name" value="Pheromone/general odorant binding protein domain"/>
    <property type="match status" value="1"/>
</dbReference>
<protein>
    <submittedName>
        <fullName evidence="1">Uncharacterized protein</fullName>
    </submittedName>
</protein>
<dbReference type="SUPFAM" id="SSF47565">
    <property type="entry name" value="Insect pheromone/odorant-binding proteins"/>
    <property type="match status" value="1"/>
</dbReference>
<dbReference type="EMBL" id="CALOZG010000042">
    <property type="protein sequence ID" value="CAH4034865.1"/>
    <property type="molecule type" value="Genomic_DNA"/>
</dbReference>
<sequence>MFWLSGPASVNNYYEFIELQRTLERGGVCDVVGGSGCCASTRSGAVRGAARLPTTYSATSFLRLYAPTTRASKLDKEQEAMFRAHSDACLAEVGEGRADLIVDLKGMKGGPAARSYIYCVLHRCKMVGKDGKMLKAAVISKLMLGRNSAKKITKELESCVEKTDGDRPEDHAWALFRCSWNQKGIPGDFMPHLIPADV</sequence>
<dbReference type="Proteomes" id="UP001152562">
    <property type="component" value="Unassembled WGS sequence"/>
</dbReference>
<dbReference type="SMART" id="SM00708">
    <property type="entry name" value="PhBP"/>
    <property type="match status" value="1"/>
</dbReference>
<reference evidence="1" key="1">
    <citation type="submission" date="2022-05" db="EMBL/GenBank/DDBJ databases">
        <authorList>
            <person name="Okamura Y."/>
        </authorList>
    </citation>
    <scope>NUCLEOTIDE SEQUENCE</scope>
</reference>
<keyword evidence="2" id="KW-1185">Reference proteome</keyword>
<name>A0A9P0TMC4_PIEBR</name>
<dbReference type="GO" id="GO:0005549">
    <property type="term" value="F:odorant binding"/>
    <property type="evidence" value="ECO:0007669"/>
    <property type="project" value="InterPro"/>
</dbReference>
<dbReference type="Pfam" id="PF01395">
    <property type="entry name" value="PBP_GOBP"/>
    <property type="match status" value="1"/>
</dbReference>
<dbReference type="CDD" id="cd23992">
    <property type="entry name" value="PBP_GOBP"/>
    <property type="match status" value="1"/>
</dbReference>